<feature type="transmembrane region" description="Helical" evidence="8">
    <location>
        <begin position="72"/>
        <end position="91"/>
    </location>
</feature>
<comment type="subcellular location">
    <subcellularLocation>
        <location evidence="1 8">Cell membrane</location>
        <topology evidence="1 8">Multi-pass membrane protein</topology>
    </subcellularLocation>
</comment>
<evidence type="ECO:0000256" key="6">
    <source>
        <dbReference type="ARBA" id="ARBA00022989"/>
    </source>
</evidence>
<keyword evidence="10" id="KW-1185">Reference proteome</keyword>
<dbReference type="InterPro" id="IPR052017">
    <property type="entry name" value="TSUP"/>
</dbReference>
<feature type="transmembrane region" description="Helical" evidence="8">
    <location>
        <begin position="185"/>
        <end position="218"/>
    </location>
</feature>
<dbReference type="InterPro" id="IPR002781">
    <property type="entry name" value="TM_pro_TauE-like"/>
</dbReference>
<evidence type="ECO:0000313" key="9">
    <source>
        <dbReference type="EMBL" id="MBB5887965.1"/>
    </source>
</evidence>
<reference evidence="9 10" key="1">
    <citation type="submission" date="2020-08" db="EMBL/GenBank/DDBJ databases">
        <title>Genomic Encyclopedia of Type Strains, Phase IV (KMG-IV): sequencing the most valuable type-strain genomes for metagenomic binning, comparative biology and taxonomic classification.</title>
        <authorList>
            <person name="Goeker M."/>
        </authorList>
    </citation>
    <scope>NUCLEOTIDE SEQUENCE [LARGE SCALE GENOMIC DNA]</scope>
    <source>
        <strain evidence="9 10">DSM 14925</strain>
    </source>
</reference>
<evidence type="ECO:0000256" key="2">
    <source>
        <dbReference type="ARBA" id="ARBA00009142"/>
    </source>
</evidence>
<proteinExistence type="inferred from homology"/>
<evidence type="ECO:0000256" key="3">
    <source>
        <dbReference type="ARBA" id="ARBA00022448"/>
    </source>
</evidence>
<dbReference type="Pfam" id="PF01925">
    <property type="entry name" value="TauE"/>
    <property type="match status" value="1"/>
</dbReference>
<feature type="transmembrane region" description="Helical" evidence="8">
    <location>
        <begin position="230"/>
        <end position="251"/>
    </location>
</feature>
<evidence type="ECO:0000256" key="8">
    <source>
        <dbReference type="RuleBase" id="RU363041"/>
    </source>
</evidence>
<dbReference type="Proteomes" id="UP000562464">
    <property type="component" value="Unassembled WGS sequence"/>
</dbReference>
<organism evidence="9 10">
    <name type="scientific">Lactovum miscens</name>
    <dbReference type="NCBI Taxonomy" id="190387"/>
    <lineage>
        <taxon>Bacteria</taxon>
        <taxon>Bacillati</taxon>
        <taxon>Bacillota</taxon>
        <taxon>Bacilli</taxon>
        <taxon>Lactobacillales</taxon>
        <taxon>Streptococcaceae</taxon>
        <taxon>Lactovum</taxon>
    </lineage>
</organism>
<name>A0A841C681_9LACT</name>
<evidence type="ECO:0000256" key="1">
    <source>
        <dbReference type="ARBA" id="ARBA00004651"/>
    </source>
</evidence>
<sequence length="252" mass="26956">MLTITLLLIGGILAGILASVTGMASLVSYPILLATGLSPIVANVTNTAGLIFSGLGSSISSRRELKFSFKDLIWILPTAIFGSLSGCILLLTFPNKVFEKVVPFMILGAAIFFVFQPLLKKASTGNAQEVRVKKSLFNLIAIFLIGTYGGYFGAASGVFMLLVFSLTEGMSLLAANALKNVTMGITNLVATIVFIFFGHINWLFGLTMGAGFMIGGYIGPAIARKLPKTFLRWLIIIGAFILAGYMFKIAYL</sequence>
<evidence type="ECO:0000256" key="7">
    <source>
        <dbReference type="ARBA" id="ARBA00023136"/>
    </source>
</evidence>
<dbReference type="PANTHER" id="PTHR30269:SF0">
    <property type="entry name" value="MEMBRANE TRANSPORTER PROTEIN YFCA-RELATED"/>
    <property type="match status" value="1"/>
</dbReference>
<dbReference type="GO" id="GO:0005886">
    <property type="term" value="C:plasma membrane"/>
    <property type="evidence" value="ECO:0007669"/>
    <property type="project" value="UniProtKB-SubCell"/>
</dbReference>
<dbReference type="RefSeq" id="WP_331035932.1">
    <property type="nucleotide sequence ID" value="NZ_DASWOY010000033.1"/>
</dbReference>
<feature type="transmembrane region" description="Helical" evidence="8">
    <location>
        <begin position="28"/>
        <end position="52"/>
    </location>
</feature>
<comment type="caution">
    <text evidence="9">The sequence shown here is derived from an EMBL/GenBank/DDBJ whole genome shotgun (WGS) entry which is preliminary data.</text>
</comment>
<feature type="transmembrane region" description="Helical" evidence="8">
    <location>
        <begin position="136"/>
        <end position="165"/>
    </location>
</feature>
<comment type="similarity">
    <text evidence="2 8">Belongs to the 4-toluene sulfonate uptake permease (TSUP) (TC 2.A.102) family.</text>
</comment>
<dbReference type="AlphaFoldDB" id="A0A841C681"/>
<keyword evidence="3" id="KW-0813">Transport</keyword>
<protein>
    <recommendedName>
        <fullName evidence="8">Probable membrane transporter protein</fullName>
    </recommendedName>
</protein>
<keyword evidence="7 8" id="KW-0472">Membrane</keyword>
<dbReference type="EMBL" id="JACHHV010000011">
    <property type="protein sequence ID" value="MBB5887965.1"/>
    <property type="molecule type" value="Genomic_DNA"/>
</dbReference>
<dbReference type="PANTHER" id="PTHR30269">
    <property type="entry name" value="TRANSMEMBRANE PROTEIN YFCA"/>
    <property type="match status" value="1"/>
</dbReference>
<gene>
    <name evidence="9" type="ORF">HNQ37_000855</name>
</gene>
<evidence type="ECO:0000256" key="4">
    <source>
        <dbReference type="ARBA" id="ARBA00022475"/>
    </source>
</evidence>
<keyword evidence="4 8" id="KW-1003">Cell membrane</keyword>
<accession>A0A841C681</accession>
<feature type="transmembrane region" description="Helical" evidence="8">
    <location>
        <begin position="97"/>
        <end position="115"/>
    </location>
</feature>
<evidence type="ECO:0000256" key="5">
    <source>
        <dbReference type="ARBA" id="ARBA00022692"/>
    </source>
</evidence>
<keyword evidence="6 8" id="KW-1133">Transmembrane helix</keyword>
<evidence type="ECO:0000313" key="10">
    <source>
        <dbReference type="Proteomes" id="UP000562464"/>
    </source>
</evidence>
<keyword evidence="5 8" id="KW-0812">Transmembrane</keyword>